<name>A0A1B6D4Y4_9HEMI</name>
<dbReference type="AlphaFoldDB" id="A0A1B6D4Y4"/>
<feature type="region of interest" description="Disordered" evidence="1">
    <location>
        <begin position="161"/>
        <end position="217"/>
    </location>
</feature>
<feature type="compositionally biased region" description="Low complexity" evidence="1">
    <location>
        <begin position="190"/>
        <end position="203"/>
    </location>
</feature>
<keyword evidence="2" id="KW-0732">Signal</keyword>
<proteinExistence type="predicted"/>
<evidence type="ECO:0000313" key="3">
    <source>
        <dbReference type="EMBL" id="JAS20635.1"/>
    </source>
</evidence>
<feature type="chain" id="PRO_5008580954" evidence="2">
    <location>
        <begin position="20"/>
        <end position="217"/>
    </location>
</feature>
<evidence type="ECO:0000256" key="1">
    <source>
        <dbReference type="SAM" id="MobiDB-lite"/>
    </source>
</evidence>
<reference evidence="3" key="1">
    <citation type="submission" date="2015-12" db="EMBL/GenBank/DDBJ databases">
        <title>De novo transcriptome assembly of four potential Pierce s Disease insect vectors from Arizona vineyards.</title>
        <authorList>
            <person name="Tassone E.E."/>
        </authorList>
    </citation>
    <scope>NUCLEOTIDE SEQUENCE</scope>
</reference>
<feature type="compositionally biased region" description="Polar residues" evidence="1">
    <location>
        <begin position="165"/>
        <end position="181"/>
    </location>
</feature>
<dbReference type="EMBL" id="GEDC01016663">
    <property type="protein sequence ID" value="JAS20635.1"/>
    <property type="molecule type" value="Transcribed_RNA"/>
</dbReference>
<protein>
    <submittedName>
        <fullName evidence="3">Uncharacterized protein</fullName>
    </submittedName>
</protein>
<organism evidence="3">
    <name type="scientific">Clastoptera arizonana</name>
    <name type="common">Arizona spittle bug</name>
    <dbReference type="NCBI Taxonomy" id="38151"/>
    <lineage>
        <taxon>Eukaryota</taxon>
        <taxon>Metazoa</taxon>
        <taxon>Ecdysozoa</taxon>
        <taxon>Arthropoda</taxon>
        <taxon>Hexapoda</taxon>
        <taxon>Insecta</taxon>
        <taxon>Pterygota</taxon>
        <taxon>Neoptera</taxon>
        <taxon>Paraneoptera</taxon>
        <taxon>Hemiptera</taxon>
        <taxon>Auchenorrhyncha</taxon>
        <taxon>Cercopoidea</taxon>
        <taxon>Clastopteridae</taxon>
        <taxon>Clastoptera</taxon>
    </lineage>
</organism>
<feature type="compositionally biased region" description="Polar residues" evidence="1">
    <location>
        <begin position="204"/>
        <end position="217"/>
    </location>
</feature>
<feature type="non-terminal residue" evidence="3">
    <location>
        <position position="217"/>
    </location>
</feature>
<accession>A0A1B6D4Y4</accession>
<evidence type="ECO:0000256" key="2">
    <source>
        <dbReference type="SAM" id="SignalP"/>
    </source>
</evidence>
<gene>
    <name evidence="3" type="ORF">g.310</name>
</gene>
<sequence length="217" mass="24669">MKIFTVILFATMMAALSECKPVVWRRRHPALKTPRNKIIKRDLSRHPHQYRLRSAPQDLPAHYIHSIVIATNTTDPMDNTTHQDLFINNVALMKDEHVTRDQDGRTTRHVTVQVKRDVSIIEDFNATYDWDADRQKMVKVKEHVKSTVISNDHQDDVFKREVTDADTSGNNETDVDTNSSRGKMEAGVSNTNITSTNTTKNPNVTTQGEATNTTISK</sequence>
<feature type="signal peptide" evidence="2">
    <location>
        <begin position="1"/>
        <end position="19"/>
    </location>
</feature>